<evidence type="ECO:0000259" key="2">
    <source>
        <dbReference type="SMART" id="SM01037"/>
    </source>
</evidence>
<dbReference type="PRINTS" id="PR00634">
    <property type="entry name" value="BETALLERGEN"/>
</dbReference>
<dbReference type="InterPro" id="IPR024949">
    <property type="entry name" value="Bet_v_I_allergen"/>
</dbReference>
<dbReference type="GO" id="GO:0038023">
    <property type="term" value="F:signaling receptor activity"/>
    <property type="evidence" value="ECO:0007669"/>
    <property type="project" value="InterPro"/>
</dbReference>
<dbReference type="PANTHER" id="PTHR31213">
    <property type="entry name" value="OS08G0374000 PROTEIN-RELATED"/>
    <property type="match status" value="1"/>
</dbReference>
<comment type="similarity">
    <text evidence="1">Belongs to the BetVI family.</text>
</comment>
<accession>A0AAP0RQF9</accession>
<dbReference type="EMBL" id="JBBPBK010000007">
    <property type="protein sequence ID" value="KAK9282423.1"/>
    <property type="molecule type" value="Genomic_DNA"/>
</dbReference>
<dbReference type="Proteomes" id="UP001415857">
    <property type="component" value="Unassembled WGS sequence"/>
</dbReference>
<dbReference type="SMART" id="SM01037">
    <property type="entry name" value="Bet_v_1"/>
    <property type="match status" value="1"/>
</dbReference>
<dbReference type="InterPro" id="IPR050279">
    <property type="entry name" value="Plant_def-hormone_signal"/>
</dbReference>
<name>A0AAP0RQF9_LIQFO</name>
<gene>
    <name evidence="3" type="ORF">L1049_005340</name>
</gene>
<dbReference type="InterPro" id="IPR000916">
    <property type="entry name" value="Bet_v_I/MLP"/>
</dbReference>
<dbReference type="InterPro" id="IPR023393">
    <property type="entry name" value="START-like_dom_sf"/>
</dbReference>
<dbReference type="GO" id="GO:0006952">
    <property type="term" value="P:defense response"/>
    <property type="evidence" value="ECO:0007669"/>
    <property type="project" value="InterPro"/>
</dbReference>
<evidence type="ECO:0000256" key="1">
    <source>
        <dbReference type="ARBA" id="ARBA00009744"/>
    </source>
</evidence>
<proteinExistence type="inferred from homology"/>
<dbReference type="Gene3D" id="3.30.530.20">
    <property type="match status" value="1"/>
</dbReference>
<dbReference type="Pfam" id="PF00407">
    <property type="entry name" value="Bet_v_1"/>
    <property type="match status" value="1"/>
</dbReference>
<dbReference type="GO" id="GO:0005634">
    <property type="term" value="C:nucleus"/>
    <property type="evidence" value="ECO:0007669"/>
    <property type="project" value="TreeGrafter"/>
</dbReference>
<keyword evidence="4" id="KW-1185">Reference proteome</keyword>
<evidence type="ECO:0000313" key="3">
    <source>
        <dbReference type="EMBL" id="KAK9282423.1"/>
    </source>
</evidence>
<organism evidence="3 4">
    <name type="scientific">Liquidambar formosana</name>
    <name type="common">Formosan gum</name>
    <dbReference type="NCBI Taxonomy" id="63359"/>
    <lineage>
        <taxon>Eukaryota</taxon>
        <taxon>Viridiplantae</taxon>
        <taxon>Streptophyta</taxon>
        <taxon>Embryophyta</taxon>
        <taxon>Tracheophyta</taxon>
        <taxon>Spermatophyta</taxon>
        <taxon>Magnoliopsida</taxon>
        <taxon>eudicotyledons</taxon>
        <taxon>Gunneridae</taxon>
        <taxon>Pentapetalae</taxon>
        <taxon>Saxifragales</taxon>
        <taxon>Altingiaceae</taxon>
        <taxon>Liquidambar</taxon>
    </lineage>
</organism>
<dbReference type="SUPFAM" id="SSF55961">
    <property type="entry name" value="Bet v1-like"/>
    <property type="match status" value="1"/>
</dbReference>
<dbReference type="AlphaFoldDB" id="A0AAP0RQF9"/>
<reference evidence="3 4" key="1">
    <citation type="journal article" date="2024" name="Plant J.">
        <title>Genome sequences and population genomics reveal climatic adaptation and genomic divergence between two closely related sweetgum species.</title>
        <authorList>
            <person name="Xu W.Q."/>
            <person name="Ren C.Q."/>
            <person name="Zhang X.Y."/>
            <person name="Comes H.P."/>
            <person name="Liu X.H."/>
            <person name="Li Y.G."/>
            <person name="Kettle C.J."/>
            <person name="Jalonen R."/>
            <person name="Gaisberger H."/>
            <person name="Ma Y.Z."/>
            <person name="Qiu Y.X."/>
        </authorList>
    </citation>
    <scope>NUCLEOTIDE SEQUENCE [LARGE SCALE GENOMIC DNA]</scope>
    <source>
        <strain evidence="3">Hangzhou</strain>
    </source>
</reference>
<comment type="caution">
    <text evidence="3">The sequence shown here is derived from an EMBL/GenBank/DDBJ whole genome shotgun (WGS) entry which is preliminary data.</text>
</comment>
<evidence type="ECO:0000313" key="4">
    <source>
        <dbReference type="Proteomes" id="UP001415857"/>
    </source>
</evidence>
<feature type="domain" description="Bet v I/Major latex protein" evidence="2">
    <location>
        <begin position="1"/>
        <end position="155"/>
    </location>
</feature>
<dbReference type="PANTHER" id="PTHR31213:SF157">
    <property type="entry name" value="MAJOR ALLERGEN MAL D 1-LIKE"/>
    <property type="match status" value="1"/>
</dbReference>
<dbReference type="GO" id="GO:0005737">
    <property type="term" value="C:cytoplasm"/>
    <property type="evidence" value="ECO:0007669"/>
    <property type="project" value="TreeGrafter"/>
</dbReference>
<dbReference type="GO" id="GO:0010427">
    <property type="term" value="F:abscisic acid binding"/>
    <property type="evidence" value="ECO:0007669"/>
    <property type="project" value="InterPro"/>
</dbReference>
<sequence length="160" mass="17605">MGVTSFTQEIACSVPPARIFKALILDSHNLIPKLMPQAIKSIDIIQGDGGAGSIKQINFAEGSHFKYMKHRIDSLDEENLSCKYTLIEGDVLMDKIESVAYELTFEASSNGECICKMRSEYHGLGDSEIKEEDITAGKGRAVGMYKVVEAYLFENPGAYA</sequence>
<dbReference type="CDD" id="cd07816">
    <property type="entry name" value="Bet_v1-like"/>
    <property type="match status" value="1"/>
</dbReference>
<protein>
    <recommendedName>
        <fullName evidence="2">Bet v I/Major latex protein domain-containing protein</fullName>
    </recommendedName>
</protein>
<dbReference type="GO" id="GO:0004864">
    <property type="term" value="F:protein phosphatase inhibitor activity"/>
    <property type="evidence" value="ECO:0007669"/>
    <property type="project" value="InterPro"/>
</dbReference>
<dbReference type="GO" id="GO:0009738">
    <property type="term" value="P:abscisic acid-activated signaling pathway"/>
    <property type="evidence" value="ECO:0007669"/>
    <property type="project" value="InterPro"/>
</dbReference>
<dbReference type="FunFam" id="3.30.530.20:FF:000007">
    <property type="entry name" value="Major pollen allergen Bet v 1-A"/>
    <property type="match status" value="1"/>
</dbReference>